<dbReference type="STRING" id="1003.SAMN04488541_102561"/>
<feature type="transmembrane region" description="Helical" evidence="1">
    <location>
        <begin position="71"/>
        <end position="88"/>
    </location>
</feature>
<organism evidence="2 3">
    <name type="scientific">Thermoflexibacter ruber</name>
    <dbReference type="NCBI Taxonomy" id="1003"/>
    <lineage>
        <taxon>Bacteria</taxon>
        <taxon>Pseudomonadati</taxon>
        <taxon>Bacteroidota</taxon>
        <taxon>Cytophagia</taxon>
        <taxon>Cytophagales</taxon>
        <taxon>Thermoflexibacteraceae</taxon>
        <taxon>Thermoflexibacter</taxon>
    </lineage>
</organism>
<dbReference type="AlphaFoldDB" id="A0A1I2HRI0"/>
<protein>
    <submittedName>
        <fullName evidence="2">Uncharacterized protein</fullName>
    </submittedName>
</protein>
<keyword evidence="3" id="KW-1185">Reference proteome</keyword>
<dbReference type="Proteomes" id="UP000199513">
    <property type="component" value="Unassembled WGS sequence"/>
</dbReference>
<accession>A0A1I2HRI0</accession>
<gene>
    <name evidence="2" type="ORF">SAMN04488541_102561</name>
</gene>
<keyword evidence="1" id="KW-1133">Transmembrane helix</keyword>
<evidence type="ECO:0000313" key="2">
    <source>
        <dbReference type="EMBL" id="SFF31940.1"/>
    </source>
</evidence>
<keyword evidence="1" id="KW-0812">Transmembrane</keyword>
<feature type="transmembrane region" description="Helical" evidence="1">
    <location>
        <begin position="36"/>
        <end position="59"/>
    </location>
</feature>
<name>A0A1I2HRI0_9BACT</name>
<evidence type="ECO:0000256" key="1">
    <source>
        <dbReference type="SAM" id="Phobius"/>
    </source>
</evidence>
<proteinExistence type="predicted"/>
<keyword evidence="1" id="KW-0472">Membrane</keyword>
<dbReference type="EMBL" id="FONY01000025">
    <property type="protein sequence ID" value="SFF31940.1"/>
    <property type="molecule type" value="Genomic_DNA"/>
</dbReference>
<evidence type="ECO:0000313" key="3">
    <source>
        <dbReference type="Proteomes" id="UP000199513"/>
    </source>
</evidence>
<sequence>MQKQQMKYKITPLNSIAIGANLYFLADYLLHKESDAASLGLFVIIYGVLIGIGILILDFGIQLIVKEYRKIIPIELLLIGGIVFWIAHTERTKTLLIPDNFGEGNLFIIYGVEDAEKLPLGFFTWNYEVKVPESGILLTSTKFEDDLPQTNVKTYSKIDLDKHEQGLTFGCLYESELNCRDKIYQYRSWIVQKNGCEFSSQKADSQRTQLQNTYCK</sequence>
<reference evidence="2 3" key="1">
    <citation type="submission" date="2016-10" db="EMBL/GenBank/DDBJ databases">
        <authorList>
            <person name="de Groot N.N."/>
        </authorList>
    </citation>
    <scope>NUCLEOTIDE SEQUENCE [LARGE SCALE GENOMIC DNA]</scope>
    <source>
        <strain>GEY</strain>
        <strain evidence="3">DSM 9560</strain>
    </source>
</reference>